<dbReference type="AlphaFoldDB" id="A0A9D4KSP6"/>
<reference evidence="2" key="1">
    <citation type="journal article" date="2019" name="bioRxiv">
        <title>The Genome of the Zebra Mussel, Dreissena polymorpha: A Resource for Invasive Species Research.</title>
        <authorList>
            <person name="McCartney M.A."/>
            <person name="Auch B."/>
            <person name="Kono T."/>
            <person name="Mallez S."/>
            <person name="Zhang Y."/>
            <person name="Obille A."/>
            <person name="Becker A."/>
            <person name="Abrahante J.E."/>
            <person name="Garbe J."/>
            <person name="Badalamenti J.P."/>
            <person name="Herman A."/>
            <person name="Mangelson H."/>
            <person name="Liachko I."/>
            <person name="Sullivan S."/>
            <person name="Sone E.D."/>
            <person name="Koren S."/>
            <person name="Silverstein K.A.T."/>
            <person name="Beckman K.B."/>
            <person name="Gohl D.M."/>
        </authorList>
    </citation>
    <scope>NUCLEOTIDE SEQUENCE</scope>
    <source>
        <strain evidence="2">Duluth1</strain>
        <tissue evidence="2">Whole animal</tissue>
    </source>
</reference>
<evidence type="ECO:0000313" key="2">
    <source>
        <dbReference type="EMBL" id="KAH3845330.1"/>
    </source>
</evidence>
<dbReference type="InterPro" id="IPR028002">
    <property type="entry name" value="Myb_DNA-bind_5"/>
</dbReference>
<name>A0A9D4KSP6_DREPO</name>
<evidence type="ECO:0000313" key="3">
    <source>
        <dbReference type="Proteomes" id="UP000828390"/>
    </source>
</evidence>
<gene>
    <name evidence="2" type="ORF">DPMN_087609</name>
</gene>
<evidence type="ECO:0000259" key="1">
    <source>
        <dbReference type="Pfam" id="PF13873"/>
    </source>
</evidence>
<organism evidence="2 3">
    <name type="scientific">Dreissena polymorpha</name>
    <name type="common">Zebra mussel</name>
    <name type="synonym">Mytilus polymorpha</name>
    <dbReference type="NCBI Taxonomy" id="45954"/>
    <lineage>
        <taxon>Eukaryota</taxon>
        <taxon>Metazoa</taxon>
        <taxon>Spiralia</taxon>
        <taxon>Lophotrochozoa</taxon>
        <taxon>Mollusca</taxon>
        <taxon>Bivalvia</taxon>
        <taxon>Autobranchia</taxon>
        <taxon>Heteroconchia</taxon>
        <taxon>Euheterodonta</taxon>
        <taxon>Imparidentia</taxon>
        <taxon>Neoheterodontei</taxon>
        <taxon>Myida</taxon>
        <taxon>Dreissenoidea</taxon>
        <taxon>Dreissenidae</taxon>
        <taxon>Dreissena</taxon>
    </lineage>
</organism>
<proteinExistence type="predicted"/>
<dbReference type="PANTHER" id="PTHR23098">
    <property type="entry name" value="AGAP001331-PA-RELATED"/>
    <property type="match status" value="1"/>
</dbReference>
<accession>A0A9D4KSP6</accession>
<dbReference type="Pfam" id="PF13873">
    <property type="entry name" value="Myb_DNA-bind_5"/>
    <property type="match status" value="1"/>
</dbReference>
<feature type="domain" description="Myb/SANT-like DNA-binding" evidence="1">
    <location>
        <begin position="36"/>
        <end position="93"/>
    </location>
</feature>
<dbReference type="PANTHER" id="PTHR23098:SF16">
    <property type="entry name" value="REGULATORY PROTEIN ZESTE"/>
    <property type="match status" value="1"/>
</dbReference>
<keyword evidence="3" id="KW-1185">Reference proteome</keyword>
<sequence length="236" mass="25853">MADIDKKRSANFSPNDCLLLAHIMNEPAQEGSILTRYAYLKSRFNPSITSTSKKLMWEKVGTLFNMRAEYPRDVVVLQKKWDNLIQTHRSKYQDHLFAQNKTGGGAVTTVLGPITEAIMDVVGRSSSNTVGIVETTFDSGFLQLDAFDAFSDSPGASQGLQTATAIHLPTAAPNRFNRALPVTGSGPAAIANDAASNATIETVCCSCGCHTRVQKLKEEKLTLQIKLLKRQLNYEE</sequence>
<protein>
    <recommendedName>
        <fullName evidence="1">Myb/SANT-like DNA-binding domain-containing protein</fullName>
    </recommendedName>
</protein>
<comment type="caution">
    <text evidence="2">The sequence shown here is derived from an EMBL/GenBank/DDBJ whole genome shotgun (WGS) entry which is preliminary data.</text>
</comment>
<dbReference type="EMBL" id="JAIWYP010000003">
    <property type="protein sequence ID" value="KAH3845330.1"/>
    <property type="molecule type" value="Genomic_DNA"/>
</dbReference>
<dbReference type="Proteomes" id="UP000828390">
    <property type="component" value="Unassembled WGS sequence"/>
</dbReference>
<dbReference type="GO" id="GO:0005634">
    <property type="term" value="C:nucleus"/>
    <property type="evidence" value="ECO:0007669"/>
    <property type="project" value="TreeGrafter"/>
</dbReference>
<reference evidence="2" key="2">
    <citation type="submission" date="2020-11" db="EMBL/GenBank/DDBJ databases">
        <authorList>
            <person name="McCartney M.A."/>
            <person name="Auch B."/>
            <person name="Kono T."/>
            <person name="Mallez S."/>
            <person name="Becker A."/>
            <person name="Gohl D.M."/>
            <person name="Silverstein K.A.T."/>
            <person name="Koren S."/>
            <person name="Bechman K.B."/>
            <person name="Herman A."/>
            <person name="Abrahante J.E."/>
            <person name="Garbe J."/>
        </authorList>
    </citation>
    <scope>NUCLEOTIDE SEQUENCE</scope>
    <source>
        <strain evidence="2">Duluth1</strain>
        <tissue evidence="2">Whole animal</tissue>
    </source>
</reference>